<dbReference type="PANTHER" id="PTHR30023:SF0">
    <property type="entry name" value="PENICILLIN-SENSITIVE CARBOXYPEPTIDASE A"/>
    <property type="match status" value="1"/>
</dbReference>
<dbReference type="Proteomes" id="UP000249239">
    <property type="component" value="Unassembled WGS sequence"/>
</dbReference>
<dbReference type="InterPro" id="IPR000667">
    <property type="entry name" value="Peptidase_S13"/>
</dbReference>
<dbReference type="Gene3D" id="3.40.710.10">
    <property type="entry name" value="DD-peptidase/beta-lactamase superfamily"/>
    <property type="match status" value="1"/>
</dbReference>
<dbReference type="InterPro" id="IPR012338">
    <property type="entry name" value="Beta-lactam/transpept-like"/>
</dbReference>
<feature type="chain" id="PRO_5015877652" evidence="3">
    <location>
        <begin position="22"/>
        <end position="479"/>
    </location>
</feature>
<sequence>MARLSISIWILCVLTGFSALAQNRNGVDDFLNSVGEGASVGLEVIDLSSQTTVVSYCPELQLTPASLTKLITTASAIRLLGSDFRFRTSVYASGVVAGGTCTDDLVVVGGGDPSLGSSLFASSRSDVVFNKISSAILSRGISSFNGDLVIDLSYCPVMPYPAGRSWDDLGNYYGALPAALSYRENTFSLLLDAPVTVGHRCSVVGTEPELPDVVFDCWAVAGSKHDSAYIYGVPGSTFMQVQGAIPPGSRKFRVKGALPSPPALFARELRSALQARGIAVSGRIRIVNQSYPVQVSNCLCTIDSPSLSQMIAVINGRSHNLLADHLLLALAPAVRAGSWWDAATNLVLKYWVEQQVDGAARWKLYDGSGLSVFSLLSVRSLNELLSNMHHSDDADLFQSSLAVGGVSGTLRNLWTDDAVRGRVYAKSGSMTGVIGYAGYFKTHKGSMCAFSVIVNHSTASAPIVRKSIEKLVSQWILSL</sequence>
<dbReference type="GO" id="GO:0000270">
    <property type="term" value="P:peptidoglycan metabolic process"/>
    <property type="evidence" value="ECO:0007669"/>
    <property type="project" value="TreeGrafter"/>
</dbReference>
<evidence type="ECO:0000313" key="4">
    <source>
        <dbReference type="EMBL" id="PZX10962.1"/>
    </source>
</evidence>
<evidence type="ECO:0000256" key="2">
    <source>
        <dbReference type="ARBA" id="ARBA00022801"/>
    </source>
</evidence>
<dbReference type="Pfam" id="PF02113">
    <property type="entry name" value="Peptidase_S13"/>
    <property type="match status" value="1"/>
</dbReference>
<dbReference type="AlphaFoldDB" id="A0A2W7NI62"/>
<dbReference type="EMBL" id="QKZK01000044">
    <property type="protein sequence ID" value="PZX10962.1"/>
    <property type="molecule type" value="Genomic_DNA"/>
</dbReference>
<keyword evidence="4" id="KW-0121">Carboxypeptidase</keyword>
<gene>
    <name evidence="4" type="ORF">LX69_03222</name>
</gene>
<name>A0A2W7NI62_9BACT</name>
<comment type="caution">
    <text evidence="4">The sequence shown here is derived from an EMBL/GenBank/DDBJ whole genome shotgun (WGS) entry which is preliminary data.</text>
</comment>
<dbReference type="GO" id="GO:0006508">
    <property type="term" value="P:proteolysis"/>
    <property type="evidence" value="ECO:0007669"/>
    <property type="project" value="InterPro"/>
</dbReference>
<dbReference type="Gene3D" id="3.50.80.20">
    <property type="entry name" value="D-Ala-D-Ala carboxypeptidase C, peptidase S13"/>
    <property type="match status" value="1"/>
</dbReference>
<dbReference type="NCBIfam" id="TIGR00666">
    <property type="entry name" value="PBP4"/>
    <property type="match status" value="1"/>
</dbReference>
<keyword evidence="2" id="KW-0378">Hydrolase</keyword>
<proteinExistence type="inferred from homology"/>
<dbReference type="PRINTS" id="PR00922">
    <property type="entry name" value="DADACBPTASE3"/>
</dbReference>
<feature type="signal peptide" evidence="3">
    <location>
        <begin position="1"/>
        <end position="21"/>
    </location>
</feature>
<dbReference type="GO" id="GO:0004185">
    <property type="term" value="F:serine-type carboxypeptidase activity"/>
    <property type="evidence" value="ECO:0007669"/>
    <property type="project" value="InterPro"/>
</dbReference>
<evidence type="ECO:0000313" key="5">
    <source>
        <dbReference type="Proteomes" id="UP000249239"/>
    </source>
</evidence>
<reference evidence="4 5" key="1">
    <citation type="submission" date="2018-06" db="EMBL/GenBank/DDBJ databases">
        <title>Genomic Encyclopedia of Archaeal and Bacterial Type Strains, Phase II (KMG-II): from individual species to whole genera.</title>
        <authorList>
            <person name="Goeker M."/>
        </authorList>
    </citation>
    <scope>NUCLEOTIDE SEQUENCE [LARGE SCALE GENOMIC DNA]</scope>
    <source>
        <strain evidence="4 5">DSM 6779</strain>
    </source>
</reference>
<dbReference type="PANTHER" id="PTHR30023">
    <property type="entry name" value="D-ALANYL-D-ALANINE CARBOXYPEPTIDASE"/>
    <property type="match status" value="1"/>
</dbReference>
<accession>A0A2W7NI62</accession>
<protein>
    <submittedName>
        <fullName evidence="4">D-alanyl-D-alanine carboxypeptidase/D-alanyl-D-alanine-endopeptidase (Penicillin-binding protein 4)</fullName>
    </submittedName>
</protein>
<organism evidence="4 5">
    <name type="scientific">Breznakibacter xylanolyticus</name>
    <dbReference type="NCBI Taxonomy" id="990"/>
    <lineage>
        <taxon>Bacteria</taxon>
        <taxon>Pseudomonadati</taxon>
        <taxon>Bacteroidota</taxon>
        <taxon>Bacteroidia</taxon>
        <taxon>Marinilabiliales</taxon>
        <taxon>Marinilabiliaceae</taxon>
        <taxon>Breznakibacter</taxon>
    </lineage>
</organism>
<keyword evidence="5" id="KW-1185">Reference proteome</keyword>
<keyword evidence="4" id="KW-0645">Protease</keyword>
<dbReference type="SUPFAM" id="SSF56601">
    <property type="entry name" value="beta-lactamase/transpeptidase-like"/>
    <property type="match status" value="1"/>
</dbReference>
<keyword evidence="3" id="KW-0732">Signal</keyword>
<comment type="similarity">
    <text evidence="1">Belongs to the peptidase S13 family.</text>
</comment>
<evidence type="ECO:0000256" key="1">
    <source>
        <dbReference type="ARBA" id="ARBA00006096"/>
    </source>
</evidence>
<evidence type="ECO:0000256" key="3">
    <source>
        <dbReference type="SAM" id="SignalP"/>
    </source>
</evidence>